<evidence type="ECO:0000313" key="2">
    <source>
        <dbReference type="Proteomes" id="UP001056336"/>
    </source>
</evidence>
<reference evidence="1" key="2">
    <citation type="submission" date="2022-05" db="EMBL/GenBank/DDBJ databases">
        <authorList>
            <person name="Kim J.-S."/>
            <person name="Lee K."/>
            <person name="Suh M."/>
            <person name="Eom M."/>
            <person name="Kim J.-S."/>
            <person name="Kim D.-S."/>
            <person name="Ko S.-H."/>
            <person name="Shin Y."/>
            <person name="Lee J.-S."/>
        </authorList>
    </citation>
    <scope>NUCLEOTIDE SEQUENCE</scope>
    <source>
        <strain evidence="1">N237</strain>
    </source>
</reference>
<name>A0ABY4QXT0_9ACTN</name>
<gene>
    <name evidence="1" type="ORF">M6D93_16790</name>
</gene>
<dbReference type="EMBL" id="CP097332">
    <property type="protein sequence ID" value="UQX87942.1"/>
    <property type="molecule type" value="Genomic_DNA"/>
</dbReference>
<dbReference type="Proteomes" id="UP001056336">
    <property type="component" value="Chromosome"/>
</dbReference>
<accession>A0ABY4QXT0</accession>
<protein>
    <recommendedName>
        <fullName evidence="3">Glycosyltransferase family 1 protein</fullName>
    </recommendedName>
</protein>
<proteinExistence type="predicted"/>
<dbReference type="RefSeq" id="WP_249770961.1">
    <property type="nucleotide sequence ID" value="NZ_CP097332.1"/>
</dbReference>
<organism evidence="1 2">
    <name type="scientific">Jatrophihabitans telluris</name>
    <dbReference type="NCBI Taxonomy" id="2038343"/>
    <lineage>
        <taxon>Bacteria</taxon>
        <taxon>Bacillati</taxon>
        <taxon>Actinomycetota</taxon>
        <taxon>Actinomycetes</taxon>
        <taxon>Jatrophihabitantales</taxon>
        <taxon>Jatrophihabitantaceae</taxon>
        <taxon>Jatrophihabitans</taxon>
    </lineage>
</organism>
<sequence length="337" mass="37234">MQLIVMCPDGPITGGVEALHQLVDAAARQSIDASICYYPPGRSEIVPAYAHYQVPVATHVPDNSDVVVLVPETSPLVLTVLHRARKALWWLSVDNFFGKQALSVTDDDPALLTELLQPAAMVTHLSQSAYARDFLFRRRVRSAMLTDYLSDAFVQRATQLQSQPKKDLVLYNPRKGLAFTERLIAASQSVLEWQPIEGLTADGVAELLGSAKLYVDFGEHPGRDRIPREAAISGCAVITGRRGAAGFAEDLPVPQRFRLDEQSPGVVEEFLAVATDTLTRFDEVSQEFGPYREWIAGQRERFFGETLAFWTEVSRPRIKGVPAGGSTKAKAKAKKRR</sequence>
<reference evidence="1" key="1">
    <citation type="journal article" date="2018" name="Int. J. Syst. Evol. Microbiol.">
        <title>Jatrophihabitans telluris sp. nov., isolated from sediment soil of lava forest wetlands and the emended description of the genus Jatrophihabitans.</title>
        <authorList>
            <person name="Lee K.C."/>
            <person name="Suh M.K."/>
            <person name="Eom M.K."/>
            <person name="Kim K.K."/>
            <person name="Kim J.S."/>
            <person name="Kim D.S."/>
            <person name="Ko S.H."/>
            <person name="Shin Y.K."/>
            <person name="Lee J.S."/>
        </authorList>
    </citation>
    <scope>NUCLEOTIDE SEQUENCE</scope>
    <source>
        <strain evidence="1">N237</strain>
    </source>
</reference>
<evidence type="ECO:0008006" key="3">
    <source>
        <dbReference type="Google" id="ProtNLM"/>
    </source>
</evidence>
<evidence type="ECO:0000313" key="1">
    <source>
        <dbReference type="EMBL" id="UQX87942.1"/>
    </source>
</evidence>
<keyword evidence="2" id="KW-1185">Reference proteome</keyword>